<name>A0A5B7I8V9_PORTR</name>
<evidence type="ECO:0000313" key="2">
    <source>
        <dbReference type="Proteomes" id="UP000324222"/>
    </source>
</evidence>
<organism evidence="1 2">
    <name type="scientific">Portunus trituberculatus</name>
    <name type="common">Swimming crab</name>
    <name type="synonym">Neptunus trituberculatus</name>
    <dbReference type="NCBI Taxonomy" id="210409"/>
    <lineage>
        <taxon>Eukaryota</taxon>
        <taxon>Metazoa</taxon>
        <taxon>Ecdysozoa</taxon>
        <taxon>Arthropoda</taxon>
        <taxon>Crustacea</taxon>
        <taxon>Multicrustacea</taxon>
        <taxon>Malacostraca</taxon>
        <taxon>Eumalacostraca</taxon>
        <taxon>Eucarida</taxon>
        <taxon>Decapoda</taxon>
        <taxon>Pleocyemata</taxon>
        <taxon>Brachyura</taxon>
        <taxon>Eubrachyura</taxon>
        <taxon>Portunoidea</taxon>
        <taxon>Portunidae</taxon>
        <taxon>Portuninae</taxon>
        <taxon>Portunus</taxon>
    </lineage>
</organism>
<evidence type="ECO:0000313" key="1">
    <source>
        <dbReference type="EMBL" id="MPC78319.1"/>
    </source>
</evidence>
<protein>
    <submittedName>
        <fullName evidence="1">Uncharacterized protein</fullName>
    </submittedName>
</protein>
<dbReference type="AlphaFoldDB" id="A0A5B7I8V9"/>
<sequence>MSNPSLLQEIRCNFALVSCCEFVLIDLTRASRELFILCMVAQTVFRASGPWGGAVHHDREQGGSVLPWREVTG</sequence>
<reference evidence="1 2" key="1">
    <citation type="submission" date="2019-05" db="EMBL/GenBank/DDBJ databases">
        <title>Another draft genome of Portunus trituberculatus and its Hox gene families provides insights of decapod evolution.</title>
        <authorList>
            <person name="Jeong J.-H."/>
            <person name="Song I."/>
            <person name="Kim S."/>
            <person name="Choi T."/>
            <person name="Kim D."/>
            <person name="Ryu S."/>
            <person name="Kim W."/>
        </authorList>
    </citation>
    <scope>NUCLEOTIDE SEQUENCE [LARGE SCALE GENOMIC DNA]</scope>
    <source>
        <tissue evidence="1">Muscle</tissue>
    </source>
</reference>
<comment type="caution">
    <text evidence="1">The sequence shown here is derived from an EMBL/GenBank/DDBJ whole genome shotgun (WGS) entry which is preliminary data.</text>
</comment>
<accession>A0A5B7I8V9</accession>
<keyword evidence="2" id="KW-1185">Reference proteome</keyword>
<dbReference type="EMBL" id="VSRR010048117">
    <property type="protein sequence ID" value="MPC78319.1"/>
    <property type="molecule type" value="Genomic_DNA"/>
</dbReference>
<gene>
    <name evidence="1" type="ORF">E2C01_072803</name>
</gene>
<dbReference type="Proteomes" id="UP000324222">
    <property type="component" value="Unassembled WGS sequence"/>
</dbReference>
<proteinExistence type="predicted"/>